<sequence length="606" mass="68748">MTQPAVLCERCRCELTSVSSVNNLPAVDPRLTNSNYVLTEAELWQSQMLLLQDLEIDAGLEREMMGLQWAMDDLRMRKLALAERIKQHRLIISAHRRFPLEVWQEIFLFACHSSMVDNGDNYDGSEDVGYSLTLDDTYLDHNRQAKTMPTITLSQVFSRWKDIVHSSPALWSSIKVDLSSLPPFAEVPLGLYLEKSKPHPLRIRVQAPHGFKSTDDPEPIQEIWDTLSCNFHRCEGLSCDILEYGFGIPPISFPKLTTLEDDSRSIKDARINTFRDAPRLTSVVTFCLYPPPYLPYAQLTSLECRSLYHREVEVLVLNILPSCRKLQTLIMGFGPDALLLRSTTPLRNEHSQPPTFPVNIPSLRIIRTDHRRAEGDYVHTSLLENIFASLATPSLERLVLQCAESRENSWAPSFFYFLTQASPSLQYLTLTLDIRSETKPPPMSDLLGALPNLVELVLTLDPGTWLKNPEMTLMISWKRSYENVARDAVLEVFRSLQESNNWSQWVFVPKLRNISIAVGCVSWGDDIIVDSVLRAAEARSLNRGTGLKKVRLMSFSAEDYYSREDIRLKPDAVARIEQLSQDAGVEVTIGGWKKAGVTLFNSFGVN</sequence>
<evidence type="ECO:0008006" key="3">
    <source>
        <dbReference type="Google" id="ProtNLM"/>
    </source>
</evidence>
<keyword evidence="2" id="KW-1185">Reference proteome</keyword>
<evidence type="ECO:0000313" key="2">
    <source>
        <dbReference type="Proteomes" id="UP001465976"/>
    </source>
</evidence>
<proteinExistence type="predicted"/>
<name>A0ABR3F6Y1_9AGAR</name>
<protein>
    <recommendedName>
        <fullName evidence="3">F-box domain-containing protein</fullName>
    </recommendedName>
</protein>
<organism evidence="1 2">
    <name type="scientific">Marasmius crinis-equi</name>
    <dbReference type="NCBI Taxonomy" id="585013"/>
    <lineage>
        <taxon>Eukaryota</taxon>
        <taxon>Fungi</taxon>
        <taxon>Dikarya</taxon>
        <taxon>Basidiomycota</taxon>
        <taxon>Agaricomycotina</taxon>
        <taxon>Agaricomycetes</taxon>
        <taxon>Agaricomycetidae</taxon>
        <taxon>Agaricales</taxon>
        <taxon>Marasmiineae</taxon>
        <taxon>Marasmiaceae</taxon>
        <taxon>Marasmius</taxon>
    </lineage>
</organism>
<gene>
    <name evidence="1" type="ORF">V5O48_011118</name>
</gene>
<comment type="caution">
    <text evidence="1">The sequence shown here is derived from an EMBL/GenBank/DDBJ whole genome shotgun (WGS) entry which is preliminary data.</text>
</comment>
<accession>A0ABR3F6Y1</accession>
<dbReference type="EMBL" id="JBAHYK010000866">
    <property type="protein sequence ID" value="KAL0570835.1"/>
    <property type="molecule type" value="Genomic_DNA"/>
</dbReference>
<dbReference type="Proteomes" id="UP001465976">
    <property type="component" value="Unassembled WGS sequence"/>
</dbReference>
<reference evidence="1 2" key="1">
    <citation type="submission" date="2024-02" db="EMBL/GenBank/DDBJ databases">
        <title>A draft genome for the cacao thread blight pathogen Marasmius crinis-equi.</title>
        <authorList>
            <person name="Cohen S.P."/>
            <person name="Baruah I.K."/>
            <person name="Amoako-Attah I."/>
            <person name="Bukari Y."/>
            <person name="Meinhardt L.W."/>
            <person name="Bailey B.A."/>
        </authorList>
    </citation>
    <scope>NUCLEOTIDE SEQUENCE [LARGE SCALE GENOMIC DNA]</scope>
    <source>
        <strain evidence="1 2">GH-76</strain>
    </source>
</reference>
<evidence type="ECO:0000313" key="1">
    <source>
        <dbReference type="EMBL" id="KAL0570835.1"/>
    </source>
</evidence>